<accession>A0A2R5H283</accession>
<dbReference type="OrthoDB" id="64523at2759"/>
<dbReference type="AlphaFoldDB" id="A0A2R5H283"/>
<comment type="caution">
    <text evidence="2">The sequence shown here is derived from an EMBL/GenBank/DDBJ whole genome shotgun (WGS) entry which is preliminary data.</text>
</comment>
<dbReference type="SUPFAM" id="SSF48452">
    <property type="entry name" value="TPR-like"/>
    <property type="match status" value="1"/>
</dbReference>
<dbReference type="Gene3D" id="1.25.40.10">
    <property type="entry name" value="Tetratricopeptide repeat domain"/>
    <property type="match status" value="1"/>
</dbReference>
<dbReference type="InParanoid" id="A0A2R5H283"/>
<dbReference type="Proteomes" id="UP000241890">
    <property type="component" value="Unassembled WGS sequence"/>
</dbReference>
<name>A0A2R5H283_9STRA</name>
<gene>
    <name evidence="2" type="ORF">FCC1311_111742</name>
</gene>
<evidence type="ECO:0000256" key="1">
    <source>
        <dbReference type="SAM" id="MobiDB-lite"/>
    </source>
</evidence>
<sequence length="708" mass="79219">MSRGRAPPTAPWYRQHEQEMEDSQEDGEALRLVEKARAIEARDHAESYTRALKYCDYALSQNPTCAEALMLAIELRLRYKFIMNPTEIIQALKKVTSHKSEGAKARYLLALVLLANGKTEYADKHLGKLGFVWRLNASVFTETSSSGTTMQEKVFYMDKLVPEEVLASIATQFGPDAPYWSAHRYGETGYFSHSFDLRAAPTIGAEALIANHIYPFLRKAILEPRGLVEKVRYAEWWVHRRDAMSGHQLHWDTDEHRLKTGRGLHHPIYSTVFYVEAGAGTPTLIMDRTYANAEDLASTQGWLVHPDENRLVVFDGQLLHGVVPRVGGASNGLTRLTFMVGFWGEDVARLPCNMSMPSANMLAPPPGVDSQWRKKMESWPTCAALEHRASPNMKSPPQFANVWKKIPQKISGSSQSKQEEDVTEFSGDFFLRNPTQLSKGIKFYVDPSFEVLKDLVTQAMDITDEQMEFLANSLVLRWDFRSPDGTYLYDEFMASLSNTSRGACALAKVLHGGGANEGTGNFRCINSSTAAGAAVLWNLAKRGFCVDPERDAAVWKTVGDLFEDFIAKAEKNPETLQGAEQGELLAGAMAYSPFRAPLIPQILRRLLLHVGEPLWAVDEGDEDGEVETEDWLEDDEEDELNGVSNHAEELREAIRHATSCKDLEESVQVDEALDTLSAEHAKSARDLLFIEAPIFSDVLLKFGQSLYD</sequence>
<reference evidence="2 3" key="1">
    <citation type="submission" date="2017-12" db="EMBL/GenBank/DDBJ databases">
        <title>Sequencing, de novo assembly and annotation of complete genome of a new Thraustochytrid species, strain FCC1311.</title>
        <authorList>
            <person name="Sedici K."/>
            <person name="Godart F."/>
            <person name="Aiese Cigliano R."/>
            <person name="Sanseverino W."/>
            <person name="Barakat M."/>
            <person name="Ortet P."/>
            <person name="Marechal E."/>
            <person name="Cagnac O."/>
            <person name="Amato A."/>
        </authorList>
    </citation>
    <scope>NUCLEOTIDE SEQUENCE [LARGE SCALE GENOMIC DNA]</scope>
</reference>
<evidence type="ECO:0000313" key="3">
    <source>
        <dbReference type="Proteomes" id="UP000241890"/>
    </source>
</evidence>
<dbReference type="InterPro" id="IPR011990">
    <property type="entry name" value="TPR-like_helical_dom_sf"/>
</dbReference>
<evidence type="ECO:0000313" key="2">
    <source>
        <dbReference type="EMBL" id="GBG34951.1"/>
    </source>
</evidence>
<proteinExistence type="predicted"/>
<organism evidence="2 3">
    <name type="scientific">Hondaea fermentalgiana</name>
    <dbReference type="NCBI Taxonomy" id="2315210"/>
    <lineage>
        <taxon>Eukaryota</taxon>
        <taxon>Sar</taxon>
        <taxon>Stramenopiles</taxon>
        <taxon>Bigyra</taxon>
        <taxon>Labyrinthulomycetes</taxon>
        <taxon>Thraustochytrida</taxon>
        <taxon>Thraustochytriidae</taxon>
        <taxon>Hondaea</taxon>
    </lineage>
</organism>
<protein>
    <submittedName>
        <fullName evidence="2">Uncharacterized protein</fullName>
    </submittedName>
</protein>
<dbReference type="EMBL" id="BEYU01000236">
    <property type="protein sequence ID" value="GBG34951.1"/>
    <property type="molecule type" value="Genomic_DNA"/>
</dbReference>
<keyword evidence="3" id="KW-1185">Reference proteome</keyword>
<feature type="region of interest" description="Disordered" evidence="1">
    <location>
        <begin position="1"/>
        <end position="26"/>
    </location>
</feature>